<comment type="caution">
    <text evidence="2">The sequence shown here is derived from an EMBL/GenBank/DDBJ whole genome shotgun (WGS) entry which is preliminary data.</text>
</comment>
<accession>X1D5M6</accession>
<protein>
    <submittedName>
        <fullName evidence="2">Uncharacterized protein</fullName>
    </submittedName>
</protein>
<feature type="compositionally biased region" description="Basic and acidic residues" evidence="1">
    <location>
        <begin position="1"/>
        <end position="11"/>
    </location>
</feature>
<evidence type="ECO:0000256" key="1">
    <source>
        <dbReference type="SAM" id="MobiDB-lite"/>
    </source>
</evidence>
<evidence type="ECO:0000313" key="2">
    <source>
        <dbReference type="EMBL" id="GAH16046.1"/>
    </source>
</evidence>
<gene>
    <name evidence="2" type="ORF">S01H4_58616</name>
</gene>
<feature type="region of interest" description="Disordered" evidence="1">
    <location>
        <begin position="1"/>
        <end position="24"/>
    </location>
</feature>
<reference evidence="2" key="1">
    <citation type="journal article" date="2014" name="Front. Microbiol.">
        <title>High frequency of phylogenetically diverse reductive dehalogenase-homologous genes in deep subseafloor sedimentary metagenomes.</title>
        <authorList>
            <person name="Kawai M."/>
            <person name="Futagami T."/>
            <person name="Toyoda A."/>
            <person name="Takaki Y."/>
            <person name="Nishi S."/>
            <person name="Hori S."/>
            <person name="Arai W."/>
            <person name="Tsubouchi T."/>
            <person name="Morono Y."/>
            <person name="Uchiyama I."/>
            <person name="Ito T."/>
            <person name="Fujiyama A."/>
            <person name="Inagaki F."/>
            <person name="Takami H."/>
        </authorList>
    </citation>
    <scope>NUCLEOTIDE SEQUENCE</scope>
    <source>
        <strain evidence="2">Expedition CK06-06</strain>
    </source>
</reference>
<dbReference type="AlphaFoldDB" id="X1D5M6"/>
<organism evidence="2">
    <name type="scientific">marine sediment metagenome</name>
    <dbReference type="NCBI Taxonomy" id="412755"/>
    <lineage>
        <taxon>unclassified sequences</taxon>
        <taxon>metagenomes</taxon>
        <taxon>ecological metagenomes</taxon>
    </lineage>
</organism>
<feature type="non-terminal residue" evidence="2">
    <location>
        <position position="90"/>
    </location>
</feature>
<proteinExistence type="predicted"/>
<sequence>MPKVELGHKEIGQGNAPITRGSDQAAAGFELPDWLRKRLRGGVSEYDMPPALQMLLWQGAMRGQTDPLMMQRAAESMFTPERFLAEDTEW</sequence>
<name>X1D5M6_9ZZZZ</name>
<dbReference type="EMBL" id="BART01034261">
    <property type="protein sequence ID" value="GAH16046.1"/>
    <property type="molecule type" value="Genomic_DNA"/>
</dbReference>